<dbReference type="SUPFAM" id="SSF52540">
    <property type="entry name" value="P-loop containing nucleoside triphosphate hydrolases"/>
    <property type="match status" value="1"/>
</dbReference>
<dbReference type="EMBL" id="AP029612">
    <property type="protein sequence ID" value="BFG69814.1"/>
    <property type="molecule type" value="Genomic_DNA"/>
</dbReference>
<dbReference type="PANTHER" id="PTHR43581:SF4">
    <property type="entry name" value="ATP_GTP PHOSPHATASE"/>
    <property type="match status" value="1"/>
</dbReference>
<feature type="domain" description="Endonuclease GajA/Old nuclease/RecF-like AAA" evidence="1">
    <location>
        <begin position="1"/>
        <end position="332"/>
    </location>
</feature>
<dbReference type="Gene3D" id="3.40.50.300">
    <property type="entry name" value="P-loop containing nucleotide triphosphate hydrolases"/>
    <property type="match status" value="1"/>
</dbReference>
<dbReference type="InterPro" id="IPR027417">
    <property type="entry name" value="P-loop_NTPase"/>
</dbReference>
<accession>A0AAT9GH21</accession>
<dbReference type="RefSeq" id="WP_353550116.1">
    <property type="nucleotide sequence ID" value="NZ_AP029612.1"/>
</dbReference>
<name>A0AAT9GH21_9BACT</name>
<dbReference type="InterPro" id="IPR041685">
    <property type="entry name" value="AAA_GajA/Old/RecF-like"/>
</dbReference>
<proteinExistence type="predicted"/>
<dbReference type="PANTHER" id="PTHR43581">
    <property type="entry name" value="ATP/GTP PHOSPHATASE"/>
    <property type="match status" value="1"/>
</dbReference>
<evidence type="ECO:0000259" key="1">
    <source>
        <dbReference type="Pfam" id="PF13175"/>
    </source>
</evidence>
<reference evidence="2" key="1">
    <citation type="submission" date="2024-02" db="EMBL/GenBank/DDBJ databases">
        <title>Sediminibacterium planktonica sp. nov. and Sediminibacterium longus sp. nov., isolated from surface lake and river water.</title>
        <authorList>
            <person name="Watanabe K."/>
            <person name="Takemine S."/>
            <person name="Ishii Y."/>
            <person name="Ogata Y."/>
            <person name="Shindo C."/>
            <person name="Suda W."/>
        </authorList>
    </citation>
    <scope>NUCLEOTIDE SEQUENCE</scope>
    <source>
        <strain evidence="2">KACHI17</strain>
    </source>
</reference>
<evidence type="ECO:0000313" key="2">
    <source>
        <dbReference type="EMBL" id="BFG69814.1"/>
    </source>
</evidence>
<sequence>MKIDRICILNYKTLENIDIPINTYYTAICGKNNAGKSSLIQAIRTILGSESSDPFDYSSDFEVTHKTDFTKWKAEKIDPISFCLYLSLDKSLDTGLIKFIEKFLKKNEGEIVEEKDHYILQISIKFHQDKSNPEIGVQFDEDILDDFGSREVLSKIRTSKALIFHNSTEVARRYSPYHGWFDDFTENERISVKSKREILQKEFKKISDRHKKDLTDLLGRLSEKYDINLTVPGFSFEKVPYEISLGEKDFDIPLDNWGSGTKNRTLILKSLFNAKKFLETSESSRKIAPIVLIEEPESFLHPSAQAEFGKLLQDLATEFKIQIITTTHSPFILSNLDDPTANILLDRQFDKKKPRATIKVETTGKDWKKPFALALGIDSPEFDNIRSVFFSTSNSILLVEGETDKEYLELLKDERHGKHKLDFDGEIYSYGGFGTLNSTVMLKFLIEKYNKLVITFDLDAFRHVRKSLESLRLQDEKDFFKVGIDSGGKRAIEGLLPGNIFNKVWSANTELVQQSQSDNKEEAESAKDRLKKLYLDEFKQNAQPGEEYYGQFYKLTAKLNKAFKNK</sequence>
<gene>
    <name evidence="2" type="ORF">KACHI17_06950</name>
</gene>
<dbReference type="Pfam" id="PF13175">
    <property type="entry name" value="AAA_15"/>
    <property type="match status" value="1"/>
</dbReference>
<protein>
    <recommendedName>
        <fullName evidence="1">Endonuclease GajA/Old nuclease/RecF-like AAA domain-containing protein</fullName>
    </recommendedName>
</protein>
<organism evidence="2">
    <name type="scientific">Sediminibacterium sp. KACHI17</name>
    <dbReference type="NCBI Taxonomy" id="1751071"/>
    <lineage>
        <taxon>Bacteria</taxon>
        <taxon>Pseudomonadati</taxon>
        <taxon>Bacteroidota</taxon>
        <taxon>Chitinophagia</taxon>
        <taxon>Chitinophagales</taxon>
        <taxon>Chitinophagaceae</taxon>
        <taxon>Sediminibacterium</taxon>
    </lineage>
</organism>
<dbReference type="InterPro" id="IPR051396">
    <property type="entry name" value="Bact_Antivir_Def_Nuclease"/>
</dbReference>
<dbReference type="AlphaFoldDB" id="A0AAT9GH21"/>